<dbReference type="InterPro" id="IPR004148">
    <property type="entry name" value="BAR_dom"/>
</dbReference>
<keyword evidence="1 2" id="KW-0728">SH3 domain</keyword>
<protein>
    <recommendedName>
        <fullName evidence="7">Endophilin-B1</fullName>
    </recommendedName>
</protein>
<dbReference type="PROSITE" id="PS50002">
    <property type="entry name" value="SH3"/>
    <property type="match status" value="1"/>
</dbReference>
<dbReference type="EMBL" id="CAJNXB010004114">
    <property type="protein sequence ID" value="CAF3356273.1"/>
    <property type="molecule type" value="Genomic_DNA"/>
</dbReference>
<dbReference type="SMART" id="SM00721">
    <property type="entry name" value="BAR"/>
    <property type="match status" value="1"/>
</dbReference>
<evidence type="ECO:0000259" key="3">
    <source>
        <dbReference type="PROSITE" id="PS50002"/>
    </source>
</evidence>
<dbReference type="InterPro" id="IPR001452">
    <property type="entry name" value="SH3_domain"/>
</dbReference>
<dbReference type="SUPFAM" id="SSF50044">
    <property type="entry name" value="SH3-domain"/>
    <property type="match status" value="1"/>
</dbReference>
<evidence type="ECO:0000313" key="6">
    <source>
        <dbReference type="Proteomes" id="UP000663825"/>
    </source>
</evidence>
<proteinExistence type="predicted"/>
<dbReference type="Proteomes" id="UP000663825">
    <property type="component" value="Unassembled WGS sequence"/>
</dbReference>
<dbReference type="Pfam" id="PF03114">
    <property type="entry name" value="BAR"/>
    <property type="match status" value="1"/>
</dbReference>
<feature type="domain" description="BAR" evidence="4">
    <location>
        <begin position="21"/>
        <end position="261"/>
    </location>
</feature>
<dbReference type="Gene3D" id="1.20.1270.60">
    <property type="entry name" value="Arfaptin homology (AH) domain/BAR domain"/>
    <property type="match status" value="1"/>
</dbReference>
<sequence length="370" mass="41780">MNFNLKAAGTLLSRAKQFTEEKLGQATDRTEYDENFEEMLARADRTKLWTERLASHVETVLQPNINERLEEFILTKLDQKTVNKPNIYEQLGQCMCEAGNDFGPSTQYGSALIKCGQFHQKLGLAHKEFVHSSAGGFMQPLKSFLDGEMKSLTKERRTLEIKRLDLDAAKSKKKKSKTINSNVAIAMADSSDTELRHAQAEFDRQLELTRLMLDGLNNSHTHHLRCLNDLVESEVQYHRQSVQILEDLRKQLGLSKSSLNSTAAATAAAAAAAASSTPRTIQALRTATVKFDYDASDHHELTLRTATVKFDYDASDHHELSVLAKETVNIILDDNEKHSHDSDWITVERPQTKERGRVPRAYLHIDTLLF</sequence>
<comment type="caution">
    <text evidence="5">The sequence shown here is derived from an EMBL/GenBank/DDBJ whole genome shotgun (WGS) entry which is preliminary data.</text>
</comment>
<dbReference type="InterPro" id="IPR036028">
    <property type="entry name" value="SH3-like_dom_sf"/>
</dbReference>
<accession>A0A817WIC6</accession>
<dbReference type="InterPro" id="IPR027267">
    <property type="entry name" value="AH/BAR_dom_sf"/>
</dbReference>
<evidence type="ECO:0008006" key="7">
    <source>
        <dbReference type="Google" id="ProtNLM"/>
    </source>
</evidence>
<evidence type="ECO:0000256" key="1">
    <source>
        <dbReference type="ARBA" id="ARBA00022443"/>
    </source>
</evidence>
<reference evidence="5" key="1">
    <citation type="submission" date="2021-02" db="EMBL/GenBank/DDBJ databases">
        <authorList>
            <person name="Nowell W R."/>
        </authorList>
    </citation>
    <scope>NUCLEOTIDE SEQUENCE</scope>
</reference>
<dbReference type="OrthoDB" id="14167at2759"/>
<organism evidence="5 6">
    <name type="scientific">Rotaria socialis</name>
    <dbReference type="NCBI Taxonomy" id="392032"/>
    <lineage>
        <taxon>Eukaryota</taxon>
        <taxon>Metazoa</taxon>
        <taxon>Spiralia</taxon>
        <taxon>Gnathifera</taxon>
        <taxon>Rotifera</taxon>
        <taxon>Eurotatoria</taxon>
        <taxon>Bdelloidea</taxon>
        <taxon>Philodinida</taxon>
        <taxon>Philodinidae</taxon>
        <taxon>Rotaria</taxon>
    </lineage>
</organism>
<dbReference type="PROSITE" id="PS51021">
    <property type="entry name" value="BAR"/>
    <property type="match status" value="1"/>
</dbReference>
<dbReference type="SUPFAM" id="SSF103657">
    <property type="entry name" value="BAR/IMD domain-like"/>
    <property type="match status" value="1"/>
</dbReference>
<dbReference type="AlphaFoldDB" id="A0A817WIC6"/>
<dbReference type="Gene3D" id="2.30.30.40">
    <property type="entry name" value="SH3 Domains"/>
    <property type="match status" value="1"/>
</dbReference>
<evidence type="ECO:0000313" key="5">
    <source>
        <dbReference type="EMBL" id="CAF3356273.1"/>
    </source>
</evidence>
<name>A0A817WIC6_9BILA</name>
<evidence type="ECO:0000256" key="2">
    <source>
        <dbReference type="PROSITE-ProRule" id="PRU00192"/>
    </source>
</evidence>
<dbReference type="SMART" id="SM00326">
    <property type="entry name" value="SH3"/>
    <property type="match status" value="1"/>
</dbReference>
<evidence type="ECO:0000259" key="4">
    <source>
        <dbReference type="PROSITE" id="PS51021"/>
    </source>
</evidence>
<feature type="domain" description="SH3" evidence="3">
    <location>
        <begin position="301"/>
        <end position="368"/>
    </location>
</feature>
<dbReference type="GO" id="GO:0005737">
    <property type="term" value="C:cytoplasm"/>
    <property type="evidence" value="ECO:0007669"/>
    <property type="project" value="InterPro"/>
</dbReference>
<gene>
    <name evidence="5" type="ORF">TIS948_LOCUS23732</name>
</gene>